<dbReference type="GO" id="GO:0005737">
    <property type="term" value="C:cytoplasm"/>
    <property type="evidence" value="ECO:0007669"/>
    <property type="project" value="UniProtKB-SubCell"/>
</dbReference>
<dbReference type="PANTHER" id="PTHR23133:SF2">
    <property type="entry name" value="IMIDAZOLEGLYCEROL-PHOSPHATE DEHYDRATASE"/>
    <property type="match status" value="1"/>
</dbReference>
<evidence type="ECO:0000256" key="1">
    <source>
        <dbReference type="ARBA" id="ARBA00005047"/>
    </source>
</evidence>
<dbReference type="Proteomes" id="UP000238823">
    <property type="component" value="Unassembled WGS sequence"/>
</dbReference>
<dbReference type="GO" id="GO:0000105">
    <property type="term" value="P:L-histidine biosynthetic process"/>
    <property type="evidence" value="ECO:0007669"/>
    <property type="project" value="UniProtKB-UniRule"/>
</dbReference>
<dbReference type="OrthoDB" id="9790411at2"/>
<dbReference type="UniPathway" id="UPA00031">
    <property type="reaction ID" value="UER00011"/>
</dbReference>
<dbReference type="Pfam" id="PF00475">
    <property type="entry name" value="IGPD"/>
    <property type="match status" value="1"/>
</dbReference>
<keyword evidence="6" id="KW-0963">Cytoplasm</keyword>
<dbReference type="PROSITE" id="PS00955">
    <property type="entry name" value="IGP_DEHYDRATASE_2"/>
    <property type="match status" value="1"/>
</dbReference>
<dbReference type="FunFam" id="3.30.230.40:FF:000001">
    <property type="entry name" value="Imidazoleglycerol-phosphate dehydratase HisB"/>
    <property type="match status" value="1"/>
</dbReference>
<sequence length="205" mass="22079">MQDTVASVRRAEVERTTRETQIRVALALPGDAPAPPKISTPVPFLSHMLEALARHGAIGLEVEASGDVEIDDHHTVEDVGLVLGQALDQALGDRTGIYRYGHFSLAMDETLVDVALDLGGRPYLVYDLPAISGKWIGRFDCELVREFYQALAVQARMNLHVHLRAGGNAHHVVEASFKGLARALRMACGRDPAAAGVVPSTKGVI</sequence>
<evidence type="ECO:0000313" key="9">
    <source>
        <dbReference type="Proteomes" id="UP000238823"/>
    </source>
</evidence>
<evidence type="ECO:0000256" key="3">
    <source>
        <dbReference type="ARBA" id="ARBA00022605"/>
    </source>
</evidence>
<comment type="similarity">
    <text evidence="6 7">Belongs to the imidazoleglycerol-phosphate dehydratase family.</text>
</comment>
<dbReference type="InterPro" id="IPR020565">
    <property type="entry name" value="ImidazoleglycerP_deHydtase_CS"/>
</dbReference>
<dbReference type="NCBIfam" id="NF002111">
    <property type="entry name" value="PRK00951.2-1"/>
    <property type="match status" value="1"/>
</dbReference>
<keyword evidence="5 6" id="KW-0456">Lyase</keyword>
<evidence type="ECO:0000256" key="5">
    <source>
        <dbReference type="ARBA" id="ARBA00023239"/>
    </source>
</evidence>
<dbReference type="NCBIfam" id="NF002114">
    <property type="entry name" value="PRK00951.2-4"/>
    <property type="match status" value="1"/>
</dbReference>
<comment type="caution">
    <text evidence="8">The sequence shown here is derived from an EMBL/GenBank/DDBJ whole genome shotgun (WGS) entry which is preliminary data.</text>
</comment>
<evidence type="ECO:0000256" key="4">
    <source>
        <dbReference type="ARBA" id="ARBA00023102"/>
    </source>
</evidence>
<evidence type="ECO:0000313" key="8">
    <source>
        <dbReference type="EMBL" id="PRP96355.1"/>
    </source>
</evidence>
<dbReference type="Gene3D" id="3.30.230.40">
    <property type="entry name" value="Imidazole glycerol phosphate dehydratase, domain 1"/>
    <property type="match status" value="2"/>
</dbReference>
<dbReference type="CDD" id="cd07914">
    <property type="entry name" value="IGPD"/>
    <property type="match status" value="1"/>
</dbReference>
<keyword evidence="4 6" id="KW-0368">Histidine biosynthesis</keyword>
<name>A0A2S9XU18_9BACT</name>
<proteinExistence type="inferred from homology"/>
<comment type="subcellular location">
    <subcellularLocation>
        <location evidence="6 7">Cytoplasm</location>
    </subcellularLocation>
</comment>
<comment type="catalytic activity">
    <reaction evidence="6 7">
        <text>D-erythro-1-(imidazol-4-yl)glycerol 3-phosphate = 3-(imidazol-4-yl)-2-oxopropyl phosphate + H2O</text>
        <dbReference type="Rhea" id="RHEA:11040"/>
        <dbReference type="ChEBI" id="CHEBI:15377"/>
        <dbReference type="ChEBI" id="CHEBI:57766"/>
        <dbReference type="ChEBI" id="CHEBI:58278"/>
        <dbReference type="EC" id="4.2.1.19"/>
    </reaction>
</comment>
<evidence type="ECO:0000256" key="2">
    <source>
        <dbReference type="ARBA" id="ARBA00016664"/>
    </source>
</evidence>
<keyword evidence="3 6" id="KW-0028">Amino-acid biosynthesis</keyword>
<dbReference type="InterPro" id="IPR020568">
    <property type="entry name" value="Ribosomal_Su5_D2-typ_SF"/>
</dbReference>
<dbReference type="PROSITE" id="PS00954">
    <property type="entry name" value="IGP_DEHYDRATASE_1"/>
    <property type="match status" value="1"/>
</dbReference>
<reference evidence="8 9" key="1">
    <citation type="submission" date="2018-03" db="EMBL/GenBank/DDBJ databases">
        <title>Draft Genome Sequences of the Obligatory Marine Myxobacteria Enhygromyxa salina SWB007.</title>
        <authorList>
            <person name="Poehlein A."/>
            <person name="Moghaddam J.A."/>
            <person name="Harms H."/>
            <person name="Alanjari M."/>
            <person name="Koenig G.M."/>
            <person name="Daniel R."/>
            <person name="Schaeberle T.F."/>
        </authorList>
    </citation>
    <scope>NUCLEOTIDE SEQUENCE [LARGE SCALE GENOMIC DNA]</scope>
    <source>
        <strain evidence="8 9">SWB007</strain>
    </source>
</reference>
<evidence type="ECO:0000256" key="6">
    <source>
        <dbReference type="HAMAP-Rule" id="MF_00076"/>
    </source>
</evidence>
<dbReference type="RefSeq" id="WP_106093952.1">
    <property type="nucleotide sequence ID" value="NZ_PVNL01000135.1"/>
</dbReference>
<dbReference type="GO" id="GO:0004424">
    <property type="term" value="F:imidazoleglycerol-phosphate dehydratase activity"/>
    <property type="evidence" value="ECO:0007669"/>
    <property type="project" value="UniProtKB-UniRule"/>
</dbReference>
<protein>
    <recommendedName>
        <fullName evidence="2 6">Imidazoleglycerol-phosphate dehydratase</fullName>
        <shortName evidence="6">IGPD</shortName>
        <ecNumber evidence="6 7">4.2.1.19</ecNumber>
    </recommendedName>
</protein>
<evidence type="ECO:0000256" key="7">
    <source>
        <dbReference type="RuleBase" id="RU000599"/>
    </source>
</evidence>
<dbReference type="AlphaFoldDB" id="A0A2S9XU18"/>
<dbReference type="InterPro" id="IPR000807">
    <property type="entry name" value="ImidazoleglycerolP_deHydtase"/>
</dbReference>
<comment type="pathway">
    <text evidence="1 6 7">Amino-acid biosynthesis; L-histidine biosynthesis; L-histidine from 5-phospho-alpha-D-ribose 1-diphosphate: step 6/9.</text>
</comment>
<dbReference type="PANTHER" id="PTHR23133">
    <property type="entry name" value="IMIDAZOLEGLYCEROL-PHOSPHATE DEHYDRATASE HIS7"/>
    <property type="match status" value="1"/>
</dbReference>
<dbReference type="InterPro" id="IPR038494">
    <property type="entry name" value="IGPD_sf"/>
</dbReference>
<dbReference type="FunFam" id="3.30.230.40:FF:000003">
    <property type="entry name" value="Imidazoleglycerol-phosphate dehydratase HisB"/>
    <property type="match status" value="1"/>
</dbReference>
<dbReference type="EMBL" id="PVNL01000135">
    <property type="protein sequence ID" value="PRP96355.1"/>
    <property type="molecule type" value="Genomic_DNA"/>
</dbReference>
<dbReference type="EC" id="4.2.1.19" evidence="6 7"/>
<dbReference type="HAMAP" id="MF_00076">
    <property type="entry name" value="HisB"/>
    <property type="match status" value="1"/>
</dbReference>
<gene>
    <name evidence="6 8" type="primary">hisB</name>
    <name evidence="8" type="ORF">ENSA7_71700</name>
</gene>
<organism evidence="8 9">
    <name type="scientific">Enhygromyxa salina</name>
    <dbReference type="NCBI Taxonomy" id="215803"/>
    <lineage>
        <taxon>Bacteria</taxon>
        <taxon>Pseudomonadati</taxon>
        <taxon>Myxococcota</taxon>
        <taxon>Polyangia</taxon>
        <taxon>Nannocystales</taxon>
        <taxon>Nannocystaceae</taxon>
        <taxon>Enhygromyxa</taxon>
    </lineage>
</organism>
<accession>A0A2S9XU18</accession>
<dbReference type="SUPFAM" id="SSF54211">
    <property type="entry name" value="Ribosomal protein S5 domain 2-like"/>
    <property type="match status" value="2"/>
</dbReference>